<dbReference type="AlphaFoldDB" id="U5VSG7"/>
<evidence type="ECO:0000313" key="1">
    <source>
        <dbReference type="EMBL" id="AGZ39809.1"/>
    </source>
</evidence>
<dbReference type="HOGENOM" id="CLU_1954883_0_0_11"/>
<name>U5VSG7_9ACTN</name>
<reference evidence="1 2" key="1">
    <citation type="journal article" date="2014" name="J. Biotechnol.">
        <title>Complete genome sequence of the actinobacterium Actinoplanes friuliensis HAG 010964, producer of the lipopeptide antibiotic friulimycin.</title>
        <authorList>
            <person name="Ruckert C."/>
            <person name="Szczepanowski R."/>
            <person name="Albersmeier A."/>
            <person name="Goesmann A."/>
            <person name="Fischer N."/>
            <person name="Steinkamper A."/>
            <person name="Puhler A."/>
            <person name="Biener R."/>
            <person name="Schwartz D."/>
            <person name="Kalinowski J."/>
        </authorList>
    </citation>
    <scope>NUCLEOTIDE SEQUENCE [LARGE SCALE GENOMIC DNA]</scope>
    <source>
        <strain evidence="1 2">DSM 7358</strain>
    </source>
</reference>
<gene>
    <name evidence="1" type="ORF">AFR_07600</name>
</gene>
<proteinExistence type="predicted"/>
<keyword evidence="2" id="KW-1185">Reference proteome</keyword>
<dbReference type="EMBL" id="CP006272">
    <property type="protein sequence ID" value="AGZ39809.1"/>
    <property type="molecule type" value="Genomic_DNA"/>
</dbReference>
<sequence length="128" mass="12982">MNFGRGVVVRRAGAGSSGGPGRGGLGSDSFARGGLLFADLPRGRFQVAQQVVVGGSGSGSLRFGVEEAARAVTGAFGCGPGGRGAGRVGVDRRCHHVIGHGGSGLRLELRGWFRVAVQGQVDLRIVGR</sequence>
<dbReference type="KEGG" id="afs:AFR_07600"/>
<evidence type="ECO:0000313" key="2">
    <source>
        <dbReference type="Proteomes" id="UP000017746"/>
    </source>
</evidence>
<accession>U5VSG7</accession>
<organism evidence="1 2">
    <name type="scientific">Actinoplanes friuliensis DSM 7358</name>
    <dbReference type="NCBI Taxonomy" id="1246995"/>
    <lineage>
        <taxon>Bacteria</taxon>
        <taxon>Bacillati</taxon>
        <taxon>Actinomycetota</taxon>
        <taxon>Actinomycetes</taxon>
        <taxon>Micromonosporales</taxon>
        <taxon>Micromonosporaceae</taxon>
        <taxon>Actinoplanes</taxon>
    </lineage>
</organism>
<dbReference type="Proteomes" id="UP000017746">
    <property type="component" value="Chromosome"/>
</dbReference>
<protein>
    <submittedName>
        <fullName evidence="1">Uncharacterized protein</fullName>
    </submittedName>
</protein>